<evidence type="ECO:0000313" key="1">
    <source>
        <dbReference type="EMBL" id="MBB5718221.1"/>
    </source>
</evidence>
<protein>
    <recommendedName>
        <fullName evidence="3">DUF3088 family protein</fullName>
    </recommendedName>
</protein>
<evidence type="ECO:0008006" key="3">
    <source>
        <dbReference type="Google" id="ProtNLM"/>
    </source>
</evidence>
<dbReference type="EMBL" id="JACIJI010000001">
    <property type="protein sequence ID" value="MBB5718221.1"/>
    <property type="molecule type" value="Genomic_DNA"/>
</dbReference>
<organism evidence="1 2">
    <name type="scientific">Stakelama sediminis</name>
    <dbReference type="NCBI Taxonomy" id="463200"/>
    <lineage>
        <taxon>Bacteria</taxon>
        <taxon>Pseudomonadati</taxon>
        <taxon>Pseudomonadota</taxon>
        <taxon>Alphaproteobacteria</taxon>
        <taxon>Sphingomonadales</taxon>
        <taxon>Sphingomonadaceae</taxon>
        <taxon>Stakelama</taxon>
    </lineage>
</organism>
<dbReference type="AlphaFoldDB" id="A0A840YWW7"/>
<dbReference type="InterPro" id="IPR021439">
    <property type="entry name" value="DUF3088"/>
</dbReference>
<proteinExistence type="predicted"/>
<keyword evidence="2" id="KW-1185">Reference proteome</keyword>
<sequence>MTRDRLYLLDREFDDAVLPGRSFYCKDCVTVEGLLALFPEQAKALDVIRVPYPRPRAQVVEAIGEENQNLPALVFAGGGFVNEIEALLAALHTRHGFPERHP</sequence>
<evidence type="ECO:0000313" key="2">
    <source>
        <dbReference type="Proteomes" id="UP000554342"/>
    </source>
</evidence>
<reference evidence="1 2" key="1">
    <citation type="submission" date="2020-08" db="EMBL/GenBank/DDBJ databases">
        <title>Genomic Encyclopedia of Type Strains, Phase IV (KMG-IV): sequencing the most valuable type-strain genomes for metagenomic binning, comparative biology and taxonomic classification.</title>
        <authorList>
            <person name="Goeker M."/>
        </authorList>
    </citation>
    <scope>NUCLEOTIDE SEQUENCE [LARGE SCALE GENOMIC DNA]</scope>
    <source>
        <strain evidence="1 2">DSM 27203</strain>
    </source>
</reference>
<dbReference type="Proteomes" id="UP000554342">
    <property type="component" value="Unassembled WGS sequence"/>
</dbReference>
<gene>
    <name evidence="1" type="ORF">FHR23_001128</name>
</gene>
<dbReference type="RefSeq" id="WP_184001891.1">
    <property type="nucleotide sequence ID" value="NZ_BAABIF010000004.1"/>
</dbReference>
<accession>A0A840YWW7</accession>
<name>A0A840YWW7_9SPHN</name>
<comment type="caution">
    <text evidence="1">The sequence shown here is derived from an EMBL/GenBank/DDBJ whole genome shotgun (WGS) entry which is preliminary data.</text>
</comment>
<dbReference type="Pfam" id="PF11287">
    <property type="entry name" value="DUF3088"/>
    <property type="match status" value="1"/>
</dbReference>